<dbReference type="PANTHER" id="PTHR40572">
    <property type="entry name" value="PROTEIN BAX"/>
    <property type="match status" value="1"/>
</dbReference>
<evidence type="ECO:0000259" key="2">
    <source>
        <dbReference type="Pfam" id="PF01832"/>
    </source>
</evidence>
<gene>
    <name evidence="3" type="ORF">METZ01_LOCUS946</name>
</gene>
<keyword evidence="1" id="KW-0812">Transmembrane</keyword>
<evidence type="ECO:0000256" key="1">
    <source>
        <dbReference type="SAM" id="Phobius"/>
    </source>
</evidence>
<protein>
    <recommendedName>
        <fullName evidence="2">Mannosyl-glycoprotein endo-beta-N-acetylglucosamidase-like domain-containing protein</fullName>
    </recommendedName>
</protein>
<dbReference type="InterPro" id="IPR002901">
    <property type="entry name" value="MGlyc_endo_b_GlcNAc-like_dom"/>
</dbReference>
<dbReference type="Gene3D" id="1.10.530.10">
    <property type="match status" value="1"/>
</dbReference>
<reference evidence="3" key="1">
    <citation type="submission" date="2018-05" db="EMBL/GenBank/DDBJ databases">
        <authorList>
            <person name="Lanie J.A."/>
            <person name="Ng W.-L."/>
            <person name="Kazmierczak K.M."/>
            <person name="Andrzejewski T.M."/>
            <person name="Davidsen T.M."/>
            <person name="Wayne K.J."/>
            <person name="Tettelin H."/>
            <person name="Glass J.I."/>
            <person name="Rusch D."/>
            <person name="Podicherti R."/>
            <person name="Tsui H.-C.T."/>
            <person name="Winkler M.E."/>
        </authorList>
    </citation>
    <scope>NUCLEOTIDE SEQUENCE</scope>
</reference>
<sequence>MKKNIPYRDQLIKLSKLYKIDEVKNYIRSKKNLTVSQVELILLKNKIRLPEQSYNKKRIAEIKFKEQVITNMVLTACLLVFVISLISIRPYIKTVTNEMKFTYVAKEYKSNFKSNKFPKNLNTQDDNKKLENHAVSLDTQITLNLFENLKYDLKKIRQGQPVKPIYLSQLPKDLDRLKNTKKKKDTFIKIVMPLILDENNKILENRKKLFKILGKSTNSMGEKRWLKRRFKEYGIKKGDITELKVRMDIIPPSIAIAQAAIESGWGTSRFALEGNAMFGQWTWSKNGIEPTEKNKNKSHKILKFSMLRSSVKAYKNNLNTHNGYKEFREKRAELRKNNKKISGLKLVSYLYNYAATGKEYIKILKRAIDQNRLTDFDDSILMNSGKSLPARASLIL</sequence>
<accession>A0A381N0G3</accession>
<feature type="transmembrane region" description="Helical" evidence="1">
    <location>
        <begin position="68"/>
        <end position="92"/>
    </location>
</feature>
<dbReference type="EMBL" id="UINC01000051">
    <property type="protein sequence ID" value="SUZ48092.1"/>
    <property type="molecule type" value="Genomic_DNA"/>
</dbReference>
<keyword evidence="1" id="KW-0472">Membrane</keyword>
<proteinExistence type="predicted"/>
<dbReference type="GO" id="GO:0004040">
    <property type="term" value="F:amidase activity"/>
    <property type="evidence" value="ECO:0007669"/>
    <property type="project" value="InterPro"/>
</dbReference>
<dbReference type="Pfam" id="PF01832">
    <property type="entry name" value="Glucosaminidase"/>
    <property type="match status" value="1"/>
</dbReference>
<name>A0A381N0G3_9ZZZZ</name>
<organism evidence="3">
    <name type="scientific">marine metagenome</name>
    <dbReference type="NCBI Taxonomy" id="408172"/>
    <lineage>
        <taxon>unclassified sequences</taxon>
        <taxon>metagenomes</taxon>
        <taxon>ecological metagenomes</taxon>
    </lineage>
</organism>
<keyword evidence="1" id="KW-1133">Transmembrane helix</keyword>
<evidence type="ECO:0000313" key="3">
    <source>
        <dbReference type="EMBL" id="SUZ48092.1"/>
    </source>
</evidence>
<dbReference type="PANTHER" id="PTHR40572:SF1">
    <property type="entry name" value="PROTEIN BAX"/>
    <property type="match status" value="1"/>
</dbReference>
<dbReference type="AlphaFoldDB" id="A0A381N0G3"/>
<feature type="domain" description="Mannosyl-glycoprotein endo-beta-N-acetylglucosamidase-like" evidence="2">
    <location>
        <begin position="246"/>
        <end position="372"/>
    </location>
</feature>
<dbReference type="InterPro" id="IPR053195">
    <property type="entry name" value="Bax-like"/>
</dbReference>